<protein>
    <submittedName>
        <fullName evidence="2">Uncharacterized protein</fullName>
    </submittedName>
</protein>
<organism evidence="2 3">
    <name type="scientific">Cedecea neteri</name>
    <dbReference type="NCBI Taxonomy" id="158822"/>
    <lineage>
        <taxon>Bacteria</taxon>
        <taxon>Pseudomonadati</taxon>
        <taxon>Pseudomonadota</taxon>
        <taxon>Gammaproteobacteria</taxon>
        <taxon>Enterobacterales</taxon>
        <taxon>Enterobacteriaceae</taxon>
        <taxon>Cedecea</taxon>
    </lineage>
</organism>
<evidence type="ECO:0000313" key="2">
    <source>
        <dbReference type="EMBL" id="SQC90838.1"/>
    </source>
</evidence>
<name>A0A2X3IEE8_9ENTR</name>
<dbReference type="AlphaFoldDB" id="A0A2X3IEE8"/>
<evidence type="ECO:0000256" key="1">
    <source>
        <dbReference type="SAM" id="MobiDB-lite"/>
    </source>
</evidence>
<dbReference type="Proteomes" id="UP000251197">
    <property type="component" value="Unassembled WGS sequence"/>
</dbReference>
<sequence length="37" mass="4189">MNILAVEMETSGAVHHRRAVPRQSPEPADSLRKQRYG</sequence>
<feature type="region of interest" description="Disordered" evidence="1">
    <location>
        <begin position="1"/>
        <end position="37"/>
    </location>
</feature>
<proteinExistence type="predicted"/>
<reference evidence="2 3" key="1">
    <citation type="submission" date="2018-06" db="EMBL/GenBank/DDBJ databases">
        <authorList>
            <consortium name="Pathogen Informatics"/>
            <person name="Doyle S."/>
        </authorList>
    </citation>
    <scope>NUCLEOTIDE SEQUENCE [LARGE SCALE GENOMIC DNA]</scope>
    <source>
        <strain evidence="2 3">NCTC12120</strain>
    </source>
</reference>
<gene>
    <name evidence="2" type="ORF">NCTC12120_03982</name>
</gene>
<accession>A0A2X3IEE8</accession>
<dbReference type="EMBL" id="UAVU01000005">
    <property type="protein sequence ID" value="SQC90838.1"/>
    <property type="molecule type" value="Genomic_DNA"/>
</dbReference>
<evidence type="ECO:0000313" key="3">
    <source>
        <dbReference type="Proteomes" id="UP000251197"/>
    </source>
</evidence>